<proteinExistence type="predicted"/>
<sequence>MTESKAKDTSRANKPLKSATKPKSPPKPGAKVKPGEEAKHATGKVASRLIDERIRSLGGWRAETLAEVRRIIHEADLDIMEEWKWMGTPVWSRAGNICTGEAYKQVIKLTFARGASLEDPRGLFNSSLEGNTRRAIDIREGEVLDAEAFKALVQAAVAENLRSSTPKSKSLPKPGAKKAKPGAKEAKPIKGRNGEEVILLSGGNPKIAKADGDAPVQAYIAAMPSWKSDLGKRLDALIVRTIPNVRKAVKWNSPFYGIEGQGWFLSFHVLTRYVKVTFFCGTSLRPVPPGGTVRSKDARWIDIHEGDELDEAQMATWVKQAAALPGWVP</sequence>
<feature type="compositionally biased region" description="Low complexity" evidence="1">
    <location>
        <begin position="163"/>
        <end position="174"/>
    </location>
</feature>
<dbReference type="OrthoDB" id="9811812at2"/>
<gene>
    <name evidence="3" type="ordered locus">Sinac_6907</name>
</gene>
<dbReference type="KEGG" id="saci:Sinac_6907"/>
<keyword evidence="4" id="KW-1185">Reference proteome</keyword>
<dbReference type="SUPFAM" id="SSF159888">
    <property type="entry name" value="YdhG-like"/>
    <property type="match status" value="2"/>
</dbReference>
<accession>L0DNL9</accession>
<evidence type="ECO:0000313" key="3">
    <source>
        <dbReference type="EMBL" id="AGA30964.1"/>
    </source>
</evidence>
<dbReference type="STRING" id="886293.Sinac_6907"/>
<evidence type="ECO:0000313" key="4">
    <source>
        <dbReference type="Proteomes" id="UP000010798"/>
    </source>
</evidence>
<feature type="region of interest" description="Disordered" evidence="1">
    <location>
        <begin position="1"/>
        <end position="44"/>
    </location>
</feature>
<feature type="region of interest" description="Disordered" evidence="1">
    <location>
        <begin position="163"/>
        <end position="188"/>
    </location>
</feature>
<reference evidence="3 4" key="1">
    <citation type="submission" date="2012-02" db="EMBL/GenBank/DDBJ databases">
        <title>Complete sequence of chromosome of Singulisphaera acidiphila DSM 18658.</title>
        <authorList>
            <consortium name="US DOE Joint Genome Institute (JGI-PGF)"/>
            <person name="Lucas S."/>
            <person name="Copeland A."/>
            <person name="Lapidus A."/>
            <person name="Glavina del Rio T."/>
            <person name="Dalin E."/>
            <person name="Tice H."/>
            <person name="Bruce D."/>
            <person name="Goodwin L."/>
            <person name="Pitluck S."/>
            <person name="Peters L."/>
            <person name="Ovchinnikova G."/>
            <person name="Chertkov O."/>
            <person name="Kyrpides N."/>
            <person name="Mavromatis K."/>
            <person name="Ivanova N."/>
            <person name="Brettin T."/>
            <person name="Detter J.C."/>
            <person name="Han C."/>
            <person name="Larimer F."/>
            <person name="Land M."/>
            <person name="Hauser L."/>
            <person name="Markowitz V."/>
            <person name="Cheng J.-F."/>
            <person name="Hugenholtz P."/>
            <person name="Woyke T."/>
            <person name="Wu D."/>
            <person name="Tindall B."/>
            <person name="Pomrenke H."/>
            <person name="Brambilla E."/>
            <person name="Klenk H.-P."/>
            <person name="Eisen J.A."/>
        </authorList>
    </citation>
    <scope>NUCLEOTIDE SEQUENCE [LARGE SCALE GENOMIC DNA]</scope>
    <source>
        <strain evidence="4">ATCC BAA-1392 / DSM 18658 / VKM B-2454 / MOB10</strain>
    </source>
</reference>
<dbReference type="Gene3D" id="3.90.1150.200">
    <property type="match status" value="1"/>
</dbReference>
<dbReference type="Proteomes" id="UP000010798">
    <property type="component" value="Chromosome"/>
</dbReference>
<dbReference type="InterPro" id="IPR014922">
    <property type="entry name" value="YdhG-like"/>
</dbReference>
<protein>
    <recommendedName>
        <fullName evidence="2">YdhG-like domain-containing protein</fullName>
    </recommendedName>
</protein>
<evidence type="ECO:0000259" key="2">
    <source>
        <dbReference type="Pfam" id="PF08818"/>
    </source>
</evidence>
<organism evidence="3 4">
    <name type="scientific">Singulisphaera acidiphila (strain ATCC BAA-1392 / DSM 18658 / VKM B-2454 / MOB10)</name>
    <dbReference type="NCBI Taxonomy" id="886293"/>
    <lineage>
        <taxon>Bacteria</taxon>
        <taxon>Pseudomonadati</taxon>
        <taxon>Planctomycetota</taxon>
        <taxon>Planctomycetia</taxon>
        <taxon>Isosphaerales</taxon>
        <taxon>Isosphaeraceae</taxon>
        <taxon>Singulisphaera</taxon>
    </lineage>
</organism>
<dbReference type="HOGENOM" id="CLU_923290_0_0_0"/>
<feature type="domain" description="YdhG-like" evidence="2">
    <location>
        <begin position="61"/>
        <end position="157"/>
    </location>
</feature>
<dbReference type="eggNOG" id="COG5649">
    <property type="taxonomic scope" value="Bacteria"/>
</dbReference>
<dbReference type="Pfam" id="PF08818">
    <property type="entry name" value="DUF1801"/>
    <property type="match status" value="2"/>
</dbReference>
<name>L0DNL9_SINAD</name>
<feature type="compositionally biased region" description="Basic and acidic residues" evidence="1">
    <location>
        <begin position="1"/>
        <end position="11"/>
    </location>
</feature>
<dbReference type="EMBL" id="CP003364">
    <property type="protein sequence ID" value="AGA30964.1"/>
    <property type="molecule type" value="Genomic_DNA"/>
</dbReference>
<feature type="domain" description="YdhG-like" evidence="2">
    <location>
        <begin position="230"/>
        <end position="321"/>
    </location>
</feature>
<dbReference type="AlphaFoldDB" id="L0DNL9"/>
<evidence type="ECO:0000256" key="1">
    <source>
        <dbReference type="SAM" id="MobiDB-lite"/>
    </source>
</evidence>